<gene>
    <name evidence="1" type="ORF">MB84_14675</name>
</gene>
<dbReference type="HOGENOM" id="CLU_321272_0_0_4"/>
<dbReference type="KEGG" id="pox:MB84_14675"/>
<dbReference type="Gene3D" id="2.160.20.80">
    <property type="entry name" value="E3 ubiquitin-protein ligase SopA"/>
    <property type="match status" value="2"/>
</dbReference>
<proteinExistence type="predicted"/>
<keyword evidence="2" id="KW-1185">Reference proteome</keyword>
<dbReference type="PANTHER" id="PTHR14136">
    <property type="entry name" value="BTB_POZ DOMAIN-CONTAINING PROTEIN KCTD9"/>
    <property type="match status" value="1"/>
</dbReference>
<dbReference type="InterPro" id="IPR051082">
    <property type="entry name" value="Pentapeptide-BTB/POZ_domain"/>
</dbReference>
<evidence type="ECO:0000313" key="2">
    <source>
        <dbReference type="Proteomes" id="UP000035050"/>
    </source>
</evidence>
<sequence length="992" mass="107087">MVAFCACAQACAEERCITWSQSAVIRGAHTQAGATAPFPSARVEGAPNANGGLASSCSTSFGEAPPEAPHEAPPEALRCAILRADPAERRAIALLVSWLTHALARDAARGGGCGSIERLCASAHAVRGDLPFDKAALTRAWNTRYSHLLYGARAADVARDMVTWCSPSRDGHARAPQWHWLPSADAVAFDAAAMADLPLREWPPDILGTALALTNLRDGVLPDLSLSNSDLRGVHAPGAQFCGGQFNGTVWAAARLRRAGFAHSNQVNADFERTDLRDACFRAAVLSGARMVGADLRGAEFLHTVMSGVDLSETQCQGVTFEKVRLDDASFHRARMDGACFTNGSARRMMLVGARARRSRWTSVTMSHGRAAGADLRDAEFRRCDVVAWDARGARLNGAFFESCDMRRARFCGASLKRVCIGRDCDLSATQWQGARLRLNETWLRRLTPFELAQVVRSLMTFPVDQPTMRADIFLQLLNALRHRSAVSAVTETSYDRAPPLHRLPEHVQRSDWLGHLLAAPGEAGGLADHACFATLRAQWLARKIDALNEVRLTHDETVWVIEALIATLHRLCLTASPETVWSHAGAICQTLYWGEEGLGSVGDSRTAALRAAWFNMLPEQVHVALSADGIDALDPAYLVWIRADGEVAARLPKALTAGVWGVWGAAGTSQPKEGEVGFAGDPLPGWRWAGTRVVVRDLMSPGDFVPGTMRQLQGLLREFGCLAGLWPVERPLAAFVRLTGRWLGDEGEVRAHAALQGGWSPAVGARVGPLADTASELPVAVPSSRHAALSSAKLSPAERLDATVGTSLSSTYVRLHSAGRADIDEVFRDHPLSTSAPDVTLGISLSRRVRLVSVAAGLAWLATQPEWHLSLPSIDVGRESADGVRLACRRYALAVLNETMTEEARWRALPQAIALRACLSDDAIASRHLAERLAQWLTCPEIMALPGLAEACRQTLPWFWAIRFPLPAHIVTEATHTGVSPPQGSDGVAMD</sequence>
<dbReference type="InterPro" id="IPR001646">
    <property type="entry name" value="5peptide_repeat"/>
</dbReference>
<dbReference type="PATRIC" id="fig|573737.6.peg.3849"/>
<dbReference type="PANTHER" id="PTHR14136:SF17">
    <property type="entry name" value="BTB_POZ DOMAIN-CONTAINING PROTEIN KCTD9"/>
    <property type="match status" value="1"/>
</dbReference>
<dbReference type="Pfam" id="PF00805">
    <property type="entry name" value="Pentapeptide"/>
    <property type="match status" value="2"/>
</dbReference>
<evidence type="ECO:0000313" key="1">
    <source>
        <dbReference type="EMBL" id="AKC70462.1"/>
    </source>
</evidence>
<name>A0A0E3YEF8_9BURK</name>
<accession>A0A0E3YEF8</accession>
<reference evidence="1" key="1">
    <citation type="submission" date="2016-06" db="EMBL/GenBank/DDBJ databases">
        <title>Pandoraea oxalativorans DSM 23570 Genome Sequencing.</title>
        <authorList>
            <person name="Ee R."/>
            <person name="Lim Y.-L."/>
            <person name="Yong D."/>
            <person name="Yin W.-F."/>
            <person name="Chan K.-G."/>
        </authorList>
    </citation>
    <scope>NUCLEOTIDE SEQUENCE</scope>
    <source>
        <strain evidence="1">DSM 23570</strain>
    </source>
</reference>
<dbReference type="EMBL" id="CP011253">
    <property type="protein sequence ID" value="AKC70462.1"/>
    <property type="molecule type" value="Genomic_DNA"/>
</dbReference>
<protein>
    <recommendedName>
        <fullName evidence="3">Secreted effector protein PipB2</fullName>
    </recommendedName>
</protein>
<dbReference type="OrthoDB" id="12147at2"/>
<dbReference type="Proteomes" id="UP000035050">
    <property type="component" value="Chromosome"/>
</dbReference>
<dbReference type="AlphaFoldDB" id="A0A0E3YEF8"/>
<organism evidence="1 2">
    <name type="scientific">Pandoraea oxalativorans</name>
    <dbReference type="NCBI Taxonomy" id="573737"/>
    <lineage>
        <taxon>Bacteria</taxon>
        <taxon>Pseudomonadati</taxon>
        <taxon>Pseudomonadota</taxon>
        <taxon>Betaproteobacteria</taxon>
        <taxon>Burkholderiales</taxon>
        <taxon>Burkholderiaceae</taxon>
        <taxon>Pandoraea</taxon>
    </lineage>
</organism>
<dbReference type="SUPFAM" id="SSF141571">
    <property type="entry name" value="Pentapeptide repeat-like"/>
    <property type="match status" value="2"/>
</dbReference>
<evidence type="ECO:0008006" key="3">
    <source>
        <dbReference type="Google" id="ProtNLM"/>
    </source>
</evidence>